<proteinExistence type="predicted"/>
<dbReference type="InterPro" id="IPR027417">
    <property type="entry name" value="P-loop_NTPase"/>
</dbReference>
<dbReference type="EMBL" id="BK056595">
    <property type="protein sequence ID" value="DAF32248.1"/>
    <property type="molecule type" value="Genomic_DNA"/>
</dbReference>
<organism evidence="1">
    <name type="scientific">Ackermannviridae sp</name>
    <dbReference type="NCBI Taxonomy" id="2831612"/>
    <lineage>
        <taxon>Viruses</taxon>
        <taxon>Duplodnaviria</taxon>
        <taxon>Heunggongvirae</taxon>
        <taxon>Uroviricota</taxon>
        <taxon>Caudoviricetes</taxon>
        <taxon>Pantevenvirales</taxon>
        <taxon>Ackermannviridae</taxon>
    </lineage>
</organism>
<evidence type="ECO:0000313" key="1">
    <source>
        <dbReference type="EMBL" id="DAF32248.1"/>
    </source>
</evidence>
<protein>
    <submittedName>
        <fullName evidence="1">Large terminase protein</fullName>
    </submittedName>
</protein>
<dbReference type="Gene3D" id="3.40.50.300">
    <property type="entry name" value="P-loop containing nucleotide triphosphate hydrolases"/>
    <property type="match status" value="1"/>
</dbReference>
<sequence length="520" mass="58949">MVRLVGRQYYFYVCKQEKVGRGDAVTLEEARELEREACRKDPVYFCETYCHIEDKDADELIQPFTLWDGQKKALIVFAGNRLVCVLKARQLGFTWLALVEVARLVALNTGRTAIGLSRSEDEAKELVRRLAVILRYMPEFIREVDTPGGSIPGWTGPVFYKSTMQVVVMWPDGPESVFKAFPSSPAAGRSFTADLIVIDEWAFQQYAEEIWQAAYPVINRPFGGRVIGLSTIKLGTLFEEIYTNPGNGFTKLFLPWSTDPRRSEKWYAQTVAALGEDKTMQEYPATEEEALSAPGGRFFSELDKDTHLVDAPPTGPLRRYVAIDYGLDMLAAIWIAVDPNNHATVYRVDGGPNKTIGEAADLILRDSEGEEIDMYLAPPDLWNRSQESGKSRAQLFSETHLPLVQSSRDFPAGCAAMKQWLRKDEKTGKGYLTFYKPGELWTCLTKIQKDDKNPDVYAKNPHGLTHFPDALRYFCVWWTSPAKKPVNIKKRPWTADMYEDYKNASPSDRKMLIEKWGSPA</sequence>
<reference evidence="1" key="1">
    <citation type="journal article" date="2021" name="Proc. Natl. Acad. Sci. U.S.A.">
        <title>A Catalog of Tens of Thousands of Viruses from Human Metagenomes Reveals Hidden Associations with Chronic Diseases.</title>
        <authorList>
            <person name="Tisza M.J."/>
            <person name="Buck C.B."/>
        </authorList>
    </citation>
    <scope>NUCLEOTIDE SEQUENCE</scope>
    <source>
        <strain evidence="1">CtphE103</strain>
    </source>
</reference>
<name>A0A8S5RVD9_9CAUD</name>
<accession>A0A8S5RVD9</accession>
<dbReference type="Gene3D" id="3.30.420.280">
    <property type="match status" value="1"/>
</dbReference>